<evidence type="ECO:0000256" key="4">
    <source>
        <dbReference type="ARBA" id="ARBA00022630"/>
    </source>
</evidence>
<evidence type="ECO:0000256" key="5">
    <source>
        <dbReference type="ARBA" id="ARBA00022679"/>
    </source>
</evidence>
<proteinExistence type="predicted"/>
<evidence type="ECO:0000256" key="3">
    <source>
        <dbReference type="ARBA" id="ARBA00016337"/>
    </source>
</evidence>
<evidence type="ECO:0000256" key="2">
    <source>
        <dbReference type="ARBA" id="ARBA00011955"/>
    </source>
</evidence>
<dbReference type="AlphaFoldDB" id="A0A5J4T1H2"/>
<evidence type="ECO:0000256" key="6">
    <source>
        <dbReference type="ARBA" id="ARBA00022723"/>
    </source>
</evidence>
<reference evidence="11" key="1">
    <citation type="submission" date="2019-03" db="EMBL/GenBank/DDBJ databases">
        <title>Single cell metagenomics reveals metabolic interactions within the superorganism composed of flagellate Streblomastix strix and complex community of Bacteroidetes bacteria on its surface.</title>
        <authorList>
            <person name="Treitli S.C."/>
            <person name="Kolisko M."/>
            <person name="Husnik F."/>
            <person name="Keeling P."/>
            <person name="Hampl V."/>
        </authorList>
    </citation>
    <scope>NUCLEOTIDE SEQUENCE</scope>
    <source>
        <strain evidence="11">STM</strain>
    </source>
</reference>
<dbReference type="GO" id="GO:0046872">
    <property type="term" value="F:metal ion binding"/>
    <property type="evidence" value="ECO:0007669"/>
    <property type="project" value="UniProtKB-KW"/>
</dbReference>
<dbReference type="InterPro" id="IPR003374">
    <property type="entry name" value="ApbE-like_sf"/>
</dbReference>
<dbReference type="EC" id="2.7.1.180" evidence="2"/>
<dbReference type="Pfam" id="PF02424">
    <property type="entry name" value="ApbE"/>
    <property type="match status" value="1"/>
</dbReference>
<dbReference type="SUPFAM" id="SSF143631">
    <property type="entry name" value="ApbE-like"/>
    <property type="match status" value="1"/>
</dbReference>
<dbReference type="InterPro" id="IPR024932">
    <property type="entry name" value="ApbE"/>
</dbReference>
<protein>
    <recommendedName>
        <fullName evidence="3">FAD:protein FMN transferase</fullName>
        <ecNumber evidence="2">2.7.1.180</ecNumber>
    </recommendedName>
    <alternativeName>
        <fullName evidence="9">Flavin transferase</fullName>
    </alternativeName>
</protein>
<evidence type="ECO:0000256" key="7">
    <source>
        <dbReference type="ARBA" id="ARBA00022827"/>
    </source>
</evidence>
<dbReference type="EMBL" id="SNRY01000003">
    <property type="protein sequence ID" value="KAA6352349.1"/>
    <property type="molecule type" value="Genomic_DNA"/>
</dbReference>
<evidence type="ECO:0000256" key="1">
    <source>
        <dbReference type="ARBA" id="ARBA00001946"/>
    </source>
</evidence>
<accession>A0A5J4T1H2</accession>
<keyword evidence="8" id="KW-0460">Magnesium</keyword>
<comment type="caution">
    <text evidence="11">The sequence shown here is derived from an EMBL/GenBank/DDBJ whole genome shotgun (WGS) entry which is preliminary data.</text>
</comment>
<keyword evidence="5 11" id="KW-0808">Transferase</keyword>
<dbReference type="PANTHER" id="PTHR30040">
    <property type="entry name" value="THIAMINE BIOSYNTHESIS LIPOPROTEIN APBE"/>
    <property type="match status" value="1"/>
</dbReference>
<sequence>MPIQCIYKQADTKKILYSWFGCMDTRVDIILCDKKEEEAKRIAEAIYKQLYKLEKTGNYYDPLSELSTINNAGYNTSVVVSADLFSMIKMCLTYHKITAGYFDITIHSDNHTIDTIKSVLISEKDLSITLNKKGIRLNLSAFIKGYALDTVKSILEKNKINNALINIGNSSVLTMGNHPFGDGWKIGIDFPTTTNERKEITLKNKNLTTSGNNIASRKHIISPHTGKYIEGVKGVSVITDTAVDGEVLSTALFAAEPPEKRLGILRHFNATIYNL</sequence>
<keyword evidence="6" id="KW-0479">Metal-binding</keyword>
<evidence type="ECO:0000256" key="9">
    <source>
        <dbReference type="ARBA" id="ARBA00031306"/>
    </source>
</evidence>
<evidence type="ECO:0000256" key="10">
    <source>
        <dbReference type="ARBA" id="ARBA00048540"/>
    </source>
</evidence>
<dbReference type="Gene3D" id="3.10.520.10">
    <property type="entry name" value="ApbE-like domains"/>
    <property type="match status" value="1"/>
</dbReference>
<comment type="catalytic activity">
    <reaction evidence="10">
        <text>L-threonyl-[protein] + FAD = FMN-L-threonyl-[protein] + AMP + H(+)</text>
        <dbReference type="Rhea" id="RHEA:36847"/>
        <dbReference type="Rhea" id="RHEA-COMP:11060"/>
        <dbReference type="Rhea" id="RHEA-COMP:11061"/>
        <dbReference type="ChEBI" id="CHEBI:15378"/>
        <dbReference type="ChEBI" id="CHEBI:30013"/>
        <dbReference type="ChEBI" id="CHEBI:57692"/>
        <dbReference type="ChEBI" id="CHEBI:74257"/>
        <dbReference type="ChEBI" id="CHEBI:456215"/>
        <dbReference type="EC" id="2.7.1.180"/>
    </reaction>
</comment>
<comment type="cofactor">
    <cofactor evidence="1">
        <name>Mg(2+)</name>
        <dbReference type="ChEBI" id="CHEBI:18420"/>
    </cofactor>
</comment>
<keyword evidence="4" id="KW-0285">Flavoprotein</keyword>
<evidence type="ECO:0000256" key="8">
    <source>
        <dbReference type="ARBA" id="ARBA00022842"/>
    </source>
</evidence>
<keyword evidence="7" id="KW-0274">FAD</keyword>
<name>A0A5J4T1H2_9ZZZZ</name>
<gene>
    <name evidence="11" type="ORF">EZS27_000299</name>
</gene>
<organism evidence="11">
    <name type="scientific">termite gut metagenome</name>
    <dbReference type="NCBI Taxonomy" id="433724"/>
    <lineage>
        <taxon>unclassified sequences</taxon>
        <taxon>metagenomes</taxon>
        <taxon>organismal metagenomes</taxon>
    </lineage>
</organism>
<dbReference type="PANTHER" id="PTHR30040:SF2">
    <property type="entry name" value="FAD:PROTEIN FMN TRANSFERASE"/>
    <property type="match status" value="1"/>
</dbReference>
<evidence type="ECO:0000313" key="11">
    <source>
        <dbReference type="EMBL" id="KAA6352349.1"/>
    </source>
</evidence>
<dbReference type="GO" id="GO:0016740">
    <property type="term" value="F:transferase activity"/>
    <property type="evidence" value="ECO:0007669"/>
    <property type="project" value="UniProtKB-KW"/>
</dbReference>